<dbReference type="eggNOG" id="ENOG502TFUW">
    <property type="taxonomic scope" value="Eukaryota"/>
</dbReference>
<sequence>MRDEDLDSAEIAEKLDDLRQVLSESAENVKLTNKQLENLESFLELAKCRIHSVKKAKEAAMRAETERQAKEQQRIRAEEQARAAERERERRRVAEDQAKVEDVRQSLESSMVEQTHSTASESSFVEDDEIEEPTSNMPTVDFLSFIQSDGAYLMLKKEADNVVNTLTREGLGYPLGVAYDEKLKHWLICDRNLNKIIVFNMDEDDYKICDGVDNPTAVIIYKEGHNAAILCSDKESPGQPAIYIYNYNTNDPYIQCFASHSQKKYGLNFQLRGLAKSVSGNLLSLEHGRPAKKLRVFKRDVGGKGFEIRGSQSPCFIATYRSTVAVSDLSVNKVFILNLDDRDWGNVSCQVIRIIESGPEIPLDVLANQNGFRFVAGMQFDINGHLLIGDAKGHSIKLYDSTDYNFLHRVSSDFVLPYVSSFHVNQNGECMLLDVKGHKKVHWVRMTSIPDILPWMGPGGARENGRRADHQQNGGRPDYQNGGRPDYQQHGGRPDYQQNGMRADYQQQKPRRGGYQNRN</sequence>
<dbReference type="InParanoid" id="G0MF52"/>
<organism evidence="3">
    <name type="scientific">Caenorhabditis brenneri</name>
    <name type="common">Nematode worm</name>
    <dbReference type="NCBI Taxonomy" id="135651"/>
    <lineage>
        <taxon>Eukaryota</taxon>
        <taxon>Metazoa</taxon>
        <taxon>Ecdysozoa</taxon>
        <taxon>Nematoda</taxon>
        <taxon>Chromadorea</taxon>
        <taxon>Rhabditida</taxon>
        <taxon>Rhabditina</taxon>
        <taxon>Rhabditomorpha</taxon>
        <taxon>Rhabditoidea</taxon>
        <taxon>Rhabditidae</taxon>
        <taxon>Peloderinae</taxon>
        <taxon>Caenorhabditis</taxon>
    </lineage>
</organism>
<dbReference type="PANTHER" id="PTHR40326">
    <property type="entry name" value="PROTEIN CBG10816"/>
    <property type="match status" value="1"/>
</dbReference>
<evidence type="ECO:0000313" key="2">
    <source>
        <dbReference type="EMBL" id="EGT54377.1"/>
    </source>
</evidence>
<feature type="compositionally biased region" description="Polar residues" evidence="1">
    <location>
        <begin position="496"/>
        <end position="508"/>
    </location>
</feature>
<gene>
    <name evidence="2" type="ORF">CAEBREN_08151</name>
</gene>
<feature type="compositionally biased region" description="Polar residues" evidence="1">
    <location>
        <begin position="106"/>
        <end position="123"/>
    </location>
</feature>
<accession>G0MF52</accession>
<reference evidence="3" key="1">
    <citation type="submission" date="2011-07" db="EMBL/GenBank/DDBJ databases">
        <authorList>
            <consortium name="Caenorhabditis brenneri Sequencing and Analysis Consortium"/>
            <person name="Wilson R.K."/>
        </authorList>
    </citation>
    <scope>NUCLEOTIDE SEQUENCE [LARGE SCALE GENOMIC DNA]</scope>
    <source>
        <strain evidence="3">PB2801</strain>
    </source>
</reference>
<dbReference type="SUPFAM" id="SSF101898">
    <property type="entry name" value="NHL repeat"/>
    <property type="match status" value="1"/>
</dbReference>
<proteinExistence type="predicted"/>
<dbReference type="PANTHER" id="PTHR40326:SF1">
    <property type="entry name" value="RING-TYPE DOMAIN-CONTAINING PROTEIN-RELATED"/>
    <property type="match status" value="1"/>
</dbReference>
<dbReference type="AlphaFoldDB" id="G0MF52"/>
<name>G0MF52_CAEBE</name>
<feature type="region of interest" description="Disordered" evidence="1">
    <location>
        <begin position="455"/>
        <end position="519"/>
    </location>
</feature>
<feature type="region of interest" description="Disordered" evidence="1">
    <location>
        <begin position="61"/>
        <end position="127"/>
    </location>
</feature>
<dbReference type="Proteomes" id="UP000008068">
    <property type="component" value="Unassembled WGS sequence"/>
</dbReference>
<dbReference type="FunCoup" id="G0MF52">
    <property type="interactions" value="1695"/>
</dbReference>
<evidence type="ECO:0000256" key="1">
    <source>
        <dbReference type="SAM" id="MobiDB-lite"/>
    </source>
</evidence>
<dbReference type="OMA" id="DEIRNDW"/>
<dbReference type="EMBL" id="GL379792">
    <property type="protein sequence ID" value="EGT54377.1"/>
    <property type="molecule type" value="Genomic_DNA"/>
</dbReference>
<protein>
    <submittedName>
        <fullName evidence="2">Uncharacterized protein</fullName>
    </submittedName>
</protein>
<keyword evidence="3" id="KW-1185">Reference proteome</keyword>
<dbReference type="STRING" id="135651.G0MF52"/>
<feature type="compositionally biased region" description="Basic and acidic residues" evidence="1">
    <location>
        <begin position="61"/>
        <end position="105"/>
    </location>
</feature>
<dbReference type="HOGENOM" id="CLU_030909_0_0_1"/>
<evidence type="ECO:0000313" key="3">
    <source>
        <dbReference type="Proteomes" id="UP000008068"/>
    </source>
</evidence>
<dbReference type="OrthoDB" id="5870165at2759"/>